<dbReference type="Gene3D" id="2.60.120.260">
    <property type="entry name" value="Galactose-binding domain-like"/>
    <property type="match status" value="1"/>
</dbReference>
<dbReference type="InterPro" id="IPR044846">
    <property type="entry name" value="GH10"/>
</dbReference>
<gene>
    <name evidence="7" type="ORF">JKP88DRAFT_316756</name>
</gene>
<dbReference type="OrthoDB" id="3055998at2759"/>
<dbReference type="Gene3D" id="3.20.20.80">
    <property type="entry name" value="Glycosidases"/>
    <property type="match status" value="1"/>
</dbReference>
<feature type="chain" id="PRO_5032744664" evidence="5">
    <location>
        <begin position="21"/>
        <end position="657"/>
    </location>
</feature>
<dbReference type="InterPro" id="IPR017853">
    <property type="entry name" value="GH"/>
</dbReference>
<evidence type="ECO:0000313" key="8">
    <source>
        <dbReference type="Proteomes" id="UP000664859"/>
    </source>
</evidence>
<keyword evidence="8" id="KW-1185">Reference proteome</keyword>
<dbReference type="GO" id="GO:0031176">
    <property type="term" value="F:endo-1,4-beta-xylanase activity"/>
    <property type="evidence" value="ECO:0007669"/>
    <property type="project" value="UniProtKB-ARBA"/>
</dbReference>
<name>A0A836CFE3_9STRA</name>
<dbReference type="PANTHER" id="PTHR31490:SF1">
    <property type="entry name" value="ENDO-1,4-BETA-XYLANASE 1"/>
    <property type="match status" value="1"/>
</dbReference>
<evidence type="ECO:0000256" key="3">
    <source>
        <dbReference type="ARBA" id="ARBA00023277"/>
    </source>
</evidence>
<sequence>MRTVGLGLALFVCLQAVVHASVSSSVISSQTDPGPVAPYGYGFASDRLVNGGFEVEDPLGWETTCADPSSGRVTGGEVPGGPDSAKSGDWMFYFKAADSCPETIKLSQTITLEPNTPYHVMLYIWLPESTCTTEIASSDCPQLLYRRIDTDEFTGAGVTITAVGDSWNLISGTMWTAGDTNTVELRLQEIPPGAEVWVDDIIMSRCTLEDFRPVSERRVDEIRKRSVELKLGGDFGNGTDVTADISMTKHGYPFGAAMWDGCATDSACLDFFRQNFNFATAKESMKWKESEPAPGVFTDADEKVLNAVKDLDIGLRGHTVFWDVPIQVFMNSRIDARERCAPALCALPQTLPRDGSEGSLQSAMYARLLRFVSRYGDVTANDDVDNEMLHGSFFKVVQDDVRMAVLLQVAPSVHGCERVIAAQQMAYLQPDKRRFLNDFCMMVYCGPDITLSSLVKQSKTFPDANGLGLQSHVTSGKEVCGFDLLARFDHAVAVANDKTSEVPLPQEDLIGLEKKIWVTEMDSQDTDLFWRANAYESFYRAAYASAGVDGMMVWGWARHPGQWRPDQEMVDENFNLLEPGERIFAADGLLHSEWNSTVSDVSIEDTTVSFDAFPGSYSVEVGDCVADFTVPLGIGGLTVEVDAWSCAGGGRKIRLFL</sequence>
<dbReference type="InterPro" id="IPR001000">
    <property type="entry name" value="GH10_dom"/>
</dbReference>
<accession>A0A836CFE3</accession>
<comment type="caution">
    <text evidence="7">The sequence shown here is derived from an EMBL/GenBank/DDBJ whole genome shotgun (WGS) entry which is preliminary data.</text>
</comment>
<evidence type="ECO:0000256" key="5">
    <source>
        <dbReference type="SAM" id="SignalP"/>
    </source>
</evidence>
<evidence type="ECO:0000256" key="1">
    <source>
        <dbReference type="ARBA" id="ARBA00007495"/>
    </source>
</evidence>
<dbReference type="SUPFAM" id="SSF51445">
    <property type="entry name" value="(Trans)glycosidases"/>
    <property type="match status" value="1"/>
</dbReference>
<dbReference type="Proteomes" id="UP000664859">
    <property type="component" value="Unassembled WGS sequence"/>
</dbReference>
<keyword evidence="3" id="KW-0119">Carbohydrate metabolism</keyword>
<organism evidence="7 8">
    <name type="scientific">Tribonema minus</name>
    <dbReference type="NCBI Taxonomy" id="303371"/>
    <lineage>
        <taxon>Eukaryota</taxon>
        <taxon>Sar</taxon>
        <taxon>Stramenopiles</taxon>
        <taxon>Ochrophyta</taxon>
        <taxon>PX clade</taxon>
        <taxon>Xanthophyceae</taxon>
        <taxon>Tribonematales</taxon>
        <taxon>Tribonemataceae</taxon>
        <taxon>Tribonema</taxon>
    </lineage>
</organism>
<dbReference type="PANTHER" id="PTHR31490">
    <property type="entry name" value="GLYCOSYL HYDROLASE"/>
    <property type="match status" value="1"/>
</dbReference>
<reference evidence="7" key="1">
    <citation type="submission" date="2021-02" db="EMBL/GenBank/DDBJ databases">
        <title>First Annotated Genome of the Yellow-green Alga Tribonema minus.</title>
        <authorList>
            <person name="Mahan K.M."/>
        </authorList>
    </citation>
    <scope>NUCLEOTIDE SEQUENCE</scope>
    <source>
        <strain evidence="7">UTEX B ZZ1240</strain>
    </source>
</reference>
<dbReference type="AlphaFoldDB" id="A0A836CFE3"/>
<feature type="signal peptide" evidence="5">
    <location>
        <begin position="1"/>
        <end position="20"/>
    </location>
</feature>
<dbReference type="GO" id="GO:0000272">
    <property type="term" value="P:polysaccharide catabolic process"/>
    <property type="evidence" value="ECO:0007669"/>
    <property type="project" value="UniProtKB-KW"/>
</dbReference>
<evidence type="ECO:0000256" key="2">
    <source>
        <dbReference type="ARBA" id="ARBA00022801"/>
    </source>
</evidence>
<evidence type="ECO:0000313" key="7">
    <source>
        <dbReference type="EMBL" id="KAG5183594.1"/>
    </source>
</evidence>
<keyword evidence="4" id="KW-0624">Polysaccharide degradation</keyword>
<protein>
    <submittedName>
        <fullName evidence="7">Glycoside hydrolase superfamily</fullName>
    </submittedName>
</protein>
<comment type="similarity">
    <text evidence="1">Belongs to the glycosyl hydrolase 10 (cellulase F) family.</text>
</comment>
<evidence type="ECO:0000259" key="6">
    <source>
        <dbReference type="Pfam" id="PF00331"/>
    </source>
</evidence>
<evidence type="ECO:0000256" key="4">
    <source>
        <dbReference type="ARBA" id="ARBA00023326"/>
    </source>
</evidence>
<keyword evidence="5" id="KW-0732">Signal</keyword>
<proteinExistence type="inferred from homology"/>
<feature type="domain" description="GH10" evidence="6">
    <location>
        <begin position="247"/>
        <end position="566"/>
    </location>
</feature>
<keyword evidence="2 7" id="KW-0378">Hydrolase</keyword>
<dbReference type="Pfam" id="PF00331">
    <property type="entry name" value="Glyco_hydro_10"/>
    <property type="match status" value="1"/>
</dbReference>
<dbReference type="EMBL" id="JAFCMP010000201">
    <property type="protein sequence ID" value="KAG5183594.1"/>
    <property type="molecule type" value="Genomic_DNA"/>
</dbReference>